<keyword evidence="2" id="KW-0813">Transport</keyword>
<organism evidence="12 13">
    <name type="scientific">Zingiber officinale</name>
    <name type="common">Ginger</name>
    <name type="synonym">Amomum zingiber</name>
    <dbReference type="NCBI Taxonomy" id="94328"/>
    <lineage>
        <taxon>Eukaryota</taxon>
        <taxon>Viridiplantae</taxon>
        <taxon>Streptophyta</taxon>
        <taxon>Embryophyta</taxon>
        <taxon>Tracheophyta</taxon>
        <taxon>Spermatophyta</taxon>
        <taxon>Magnoliopsida</taxon>
        <taxon>Liliopsida</taxon>
        <taxon>Zingiberales</taxon>
        <taxon>Zingiberaceae</taxon>
        <taxon>Zingiber</taxon>
    </lineage>
</organism>
<keyword evidence="6" id="KW-0007">Acetylation</keyword>
<keyword evidence="3" id="KW-0677">Repeat</keyword>
<feature type="region of interest" description="Disordered" evidence="10">
    <location>
        <begin position="124"/>
        <end position="233"/>
    </location>
</feature>
<name>A0A8J5FFQ0_ZINOF</name>
<evidence type="ECO:0000256" key="6">
    <source>
        <dbReference type="ARBA" id="ARBA00022990"/>
    </source>
</evidence>
<feature type="domain" description="RanBD1" evidence="11">
    <location>
        <begin position="315"/>
        <end position="459"/>
    </location>
</feature>
<comment type="caution">
    <text evidence="12">The sequence shown here is derived from an EMBL/GenBank/DDBJ whole genome shotgun (WGS) entry which is preliminary data.</text>
</comment>
<feature type="compositionally biased region" description="Basic and acidic residues" evidence="10">
    <location>
        <begin position="164"/>
        <end position="195"/>
    </location>
</feature>
<dbReference type="Proteomes" id="UP000734854">
    <property type="component" value="Unassembled WGS sequence"/>
</dbReference>
<feature type="compositionally biased region" description="Low complexity" evidence="10">
    <location>
        <begin position="200"/>
        <end position="211"/>
    </location>
</feature>
<evidence type="ECO:0000256" key="5">
    <source>
        <dbReference type="ARBA" id="ARBA00022927"/>
    </source>
</evidence>
<feature type="region of interest" description="Disordered" evidence="10">
    <location>
        <begin position="80"/>
        <end position="112"/>
    </location>
</feature>
<feature type="compositionally biased region" description="Basic and acidic residues" evidence="10">
    <location>
        <begin position="215"/>
        <end position="224"/>
    </location>
</feature>
<keyword evidence="4" id="KW-0509">mRNA transport</keyword>
<keyword evidence="13" id="KW-1185">Reference proteome</keyword>
<evidence type="ECO:0000256" key="1">
    <source>
        <dbReference type="ARBA" id="ARBA00004567"/>
    </source>
</evidence>
<reference evidence="12 13" key="1">
    <citation type="submission" date="2020-08" db="EMBL/GenBank/DDBJ databases">
        <title>Plant Genome Project.</title>
        <authorList>
            <person name="Zhang R.-G."/>
        </authorList>
    </citation>
    <scope>NUCLEOTIDE SEQUENCE [LARGE SCALE GENOMIC DNA]</scope>
    <source>
        <tissue evidence="12">Rhizome</tissue>
    </source>
</reference>
<sequence length="468" mass="49756">MGEADNGLAPSKKRVAGRQLTKDDHDQQDDDTPDMEIGTFKKASEEVMATRRIVKVRRNQPAPADSSNPFAGIRLIASSNASTEAKNSAESSKIDNTAAQQEQDESNENSVVADVKGTEIAVNSDNIGCTQENGEKLDKISEPLSDTVDTKKGRPALEEVESDGTSKAEGIDREKKTDGESVKDDQQEENVKEAEEIQQENGGKAENAVEAGNEEVEKNDHKDAAAPAAPLSSFQQLSSSQNAFSGLTGTGFSTSSFAFSSSVSGLTGTGFSSSLSFGSLSKEGFSFGTSAGATFSFKDDTKFGLGTGSTNWVSSSPSLSATPDTSKSVKHSMQDAPLETGEENEEAVFTGDAIMFEYMDGGWKERGKGELRLNVSVSDTEKARLVMRAKGNFRLILNASLYPDMSLTGMDKKGITFACVNSAADGKDGLTTVAVKFKDSSIVQEFREAVTAHKAKKADTSEPTQDAD</sequence>
<feature type="region of interest" description="Disordered" evidence="10">
    <location>
        <begin position="311"/>
        <end position="343"/>
    </location>
</feature>
<evidence type="ECO:0000259" key="11">
    <source>
        <dbReference type="PROSITE" id="PS50196"/>
    </source>
</evidence>
<keyword evidence="8" id="KW-0906">Nuclear pore complex</keyword>
<dbReference type="PROSITE" id="PS50196">
    <property type="entry name" value="RANBD1"/>
    <property type="match status" value="1"/>
</dbReference>
<keyword evidence="7" id="KW-0811">Translocation</keyword>
<feature type="compositionally biased region" description="Polar residues" evidence="10">
    <location>
        <begin position="311"/>
        <end position="326"/>
    </location>
</feature>
<dbReference type="AlphaFoldDB" id="A0A8J5FFQ0"/>
<dbReference type="EMBL" id="JACMSC010000016">
    <property type="protein sequence ID" value="KAG6483125.1"/>
    <property type="molecule type" value="Genomic_DNA"/>
</dbReference>
<evidence type="ECO:0000256" key="8">
    <source>
        <dbReference type="ARBA" id="ARBA00023132"/>
    </source>
</evidence>
<dbReference type="InterPro" id="IPR000156">
    <property type="entry name" value="Ran_bind_dom"/>
</dbReference>
<dbReference type="CDD" id="cd13169">
    <property type="entry name" value="RanBD_NUP50_plant"/>
    <property type="match status" value="1"/>
</dbReference>
<gene>
    <name evidence="12" type="ORF">ZIOFF_059765</name>
</gene>
<evidence type="ECO:0000256" key="9">
    <source>
        <dbReference type="ARBA" id="ARBA00023242"/>
    </source>
</evidence>
<dbReference type="PANTHER" id="PTHR23138">
    <property type="entry name" value="RAN BINDING PROTEIN"/>
    <property type="match status" value="1"/>
</dbReference>
<comment type="subcellular location">
    <subcellularLocation>
        <location evidence="1">Nucleus</location>
        <location evidence="1">Nuclear pore complex</location>
    </subcellularLocation>
</comment>
<evidence type="ECO:0000256" key="2">
    <source>
        <dbReference type="ARBA" id="ARBA00022448"/>
    </source>
</evidence>
<keyword evidence="9" id="KW-0539">Nucleus</keyword>
<dbReference type="SMART" id="SM00160">
    <property type="entry name" value="RanBD"/>
    <property type="match status" value="1"/>
</dbReference>
<feature type="region of interest" description="Disordered" evidence="10">
    <location>
        <begin position="1"/>
        <end position="45"/>
    </location>
</feature>
<dbReference type="Pfam" id="PF08911">
    <property type="entry name" value="NUP50"/>
    <property type="match status" value="1"/>
</dbReference>
<dbReference type="InterPro" id="IPR045207">
    <property type="entry name" value="RanBD_NUP50_plant"/>
</dbReference>
<dbReference type="GO" id="GO:0015031">
    <property type="term" value="P:protein transport"/>
    <property type="evidence" value="ECO:0007669"/>
    <property type="project" value="UniProtKB-KW"/>
</dbReference>
<dbReference type="InterPro" id="IPR015007">
    <property type="entry name" value="NUP2/50/61"/>
</dbReference>
<dbReference type="GO" id="GO:0005643">
    <property type="term" value="C:nuclear pore"/>
    <property type="evidence" value="ECO:0007669"/>
    <property type="project" value="UniProtKB-SubCell"/>
</dbReference>
<feature type="compositionally biased region" description="Basic and acidic residues" evidence="10">
    <location>
        <begin position="148"/>
        <end position="157"/>
    </location>
</feature>
<proteinExistence type="predicted"/>
<evidence type="ECO:0000313" key="13">
    <source>
        <dbReference type="Proteomes" id="UP000734854"/>
    </source>
</evidence>
<dbReference type="InterPro" id="IPR045255">
    <property type="entry name" value="RanBP1-like"/>
</dbReference>
<protein>
    <recommendedName>
        <fullName evidence="11">RanBD1 domain-containing protein</fullName>
    </recommendedName>
</protein>
<accession>A0A8J5FFQ0</accession>
<evidence type="ECO:0000256" key="7">
    <source>
        <dbReference type="ARBA" id="ARBA00023010"/>
    </source>
</evidence>
<dbReference type="OrthoDB" id="185618at2759"/>
<evidence type="ECO:0000313" key="12">
    <source>
        <dbReference type="EMBL" id="KAG6483125.1"/>
    </source>
</evidence>
<dbReference type="PANTHER" id="PTHR23138:SF142">
    <property type="entry name" value="RAN-BINDING PROTEIN 3B-RELATED"/>
    <property type="match status" value="1"/>
</dbReference>
<evidence type="ECO:0000256" key="3">
    <source>
        <dbReference type="ARBA" id="ARBA00022737"/>
    </source>
</evidence>
<evidence type="ECO:0000256" key="10">
    <source>
        <dbReference type="SAM" id="MobiDB-lite"/>
    </source>
</evidence>
<feature type="compositionally biased region" description="Polar residues" evidence="10">
    <location>
        <begin position="80"/>
        <end position="101"/>
    </location>
</feature>
<dbReference type="GO" id="GO:0051028">
    <property type="term" value="P:mRNA transport"/>
    <property type="evidence" value="ECO:0007669"/>
    <property type="project" value="UniProtKB-KW"/>
</dbReference>
<evidence type="ECO:0000256" key="4">
    <source>
        <dbReference type="ARBA" id="ARBA00022816"/>
    </source>
</evidence>
<dbReference type="Pfam" id="PF00638">
    <property type="entry name" value="Ran_BP1"/>
    <property type="match status" value="1"/>
</dbReference>
<keyword evidence="5" id="KW-0653">Protein transport</keyword>